<name>A0ABV8PH96_9FLAO</name>
<organism evidence="1 2">
    <name type="scientific">Flagellimonas marina</name>
    <dbReference type="NCBI Taxonomy" id="1775168"/>
    <lineage>
        <taxon>Bacteria</taxon>
        <taxon>Pseudomonadati</taxon>
        <taxon>Bacteroidota</taxon>
        <taxon>Flavobacteriia</taxon>
        <taxon>Flavobacteriales</taxon>
        <taxon>Flavobacteriaceae</taxon>
        <taxon>Flagellimonas</taxon>
    </lineage>
</organism>
<keyword evidence="2" id="KW-1185">Reference proteome</keyword>
<evidence type="ECO:0000313" key="1">
    <source>
        <dbReference type="EMBL" id="MFC4218606.1"/>
    </source>
</evidence>
<dbReference type="EMBL" id="JBHSCL010000002">
    <property type="protein sequence ID" value="MFC4218606.1"/>
    <property type="molecule type" value="Genomic_DNA"/>
</dbReference>
<accession>A0ABV8PH96</accession>
<evidence type="ECO:0000313" key="2">
    <source>
        <dbReference type="Proteomes" id="UP001595841"/>
    </source>
</evidence>
<comment type="caution">
    <text evidence="1">The sequence shown here is derived from an EMBL/GenBank/DDBJ whole genome shotgun (WGS) entry which is preliminary data.</text>
</comment>
<gene>
    <name evidence="1" type="ORF">ACFOWS_00580</name>
</gene>
<protein>
    <submittedName>
        <fullName evidence="1">Uncharacterized protein</fullName>
    </submittedName>
</protein>
<reference evidence="2" key="1">
    <citation type="journal article" date="2019" name="Int. J. Syst. Evol. Microbiol.">
        <title>The Global Catalogue of Microorganisms (GCM) 10K type strain sequencing project: providing services to taxonomists for standard genome sequencing and annotation.</title>
        <authorList>
            <consortium name="The Broad Institute Genomics Platform"/>
            <consortium name="The Broad Institute Genome Sequencing Center for Infectious Disease"/>
            <person name="Wu L."/>
            <person name="Ma J."/>
        </authorList>
    </citation>
    <scope>NUCLEOTIDE SEQUENCE [LARGE SCALE GENOMIC DNA]</scope>
    <source>
        <strain evidence="2">CGMCC 1.15774</strain>
    </source>
</reference>
<dbReference type="Proteomes" id="UP001595841">
    <property type="component" value="Unassembled WGS sequence"/>
</dbReference>
<proteinExistence type="predicted"/>
<sequence length="370" mass="42262">MKKIDIQITKNVGGIPDDALYIMQPDVNGNIWFIGYYFDYTTYEHITHVYKFDGDNATKYSFTNDKKYVINEYKSVFAAGPNGEIYFTPTVYLSLDHPTIVCINAQDEAFEIECTNYDDAFVIKKFAASTNMLFCALASGYSNYSKIHRVEDNLASPLGLDEFYKIQDMVFTNTGDLLIIDGMQEAHIIDVEKSKLKKSFRISEIYYSSYDISTLTMPMGIVFVDYEKGFIQVRDDHCKLLHEISILGKNDHPLSKVLTGLSDHSMELAQVTKIDDETILLILRDWEYITGDLYEGTEKNFLRTLHLPTMELGTHPFEDNATGVIQYSTFDKNGTLWLSQLGSKSDTTKIYKITPDNKRVDAQETIFPDS</sequence>
<dbReference type="RefSeq" id="WP_379761956.1">
    <property type="nucleotide sequence ID" value="NZ_JBHSCL010000002.1"/>
</dbReference>